<evidence type="ECO:0000313" key="1">
    <source>
        <dbReference type="EMBL" id="KUM58615.1"/>
    </source>
</evidence>
<organism evidence="1 2">
    <name type="scientific">Penicillium freii</name>
    <dbReference type="NCBI Taxonomy" id="48697"/>
    <lineage>
        <taxon>Eukaryota</taxon>
        <taxon>Fungi</taxon>
        <taxon>Dikarya</taxon>
        <taxon>Ascomycota</taxon>
        <taxon>Pezizomycotina</taxon>
        <taxon>Eurotiomycetes</taxon>
        <taxon>Eurotiomycetidae</taxon>
        <taxon>Eurotiales</taxon>
        <taxon>Aspergillaceae</taxon>
        <taxon>Penicillium</taxon>
    </lineage>
</organism>
<proteinExistence type="predicted"/>
<reference evidence="1 2" key="1">
    <citation type="submission" date="2015-10" db="EMBL/GenBank/DDBJ databases">
        <title>Genome sequencing of Penicillium freii.</title>
        <authorList>
            <person name="Nguyen H.D."/>
            <person name="Visagie C.M."/>
            <person name="Seifert K.A."/>
        </authorList>
    </citation>
    <scope>NUCLEOTIDE SEQUENCE [LARGE SCALE GENOMIC DNA]</scope>
    <source>
        <strain evidence="1 2">DAOM 242723</strain>
    </source>
</reference>
<sequence>MQRARAVLGHAWWRQRHFCRTYQVPSSIIPFSAHPHTHTFTANFTGDTSDATQNVALRETLTAHAEKQTEWSPELVTGQLECFPEKLVISMVSLYGDNGSKLRSASASFAQFLSNRTDLSVSVNEYTSYPDYANYLTVTAADAKATEPSGIFSILASRLVPRTVFDAS</sequence>
<evidence type="ECO:0000313" key="2">
    <source>
        <dbReference type="Proteomes" id="UP000055045"/>
    </source>
</evidence>
<keyword evidence="2" id="KW-1185">Reference proteome</keyword>
<dbReference type="Proteomes" id="UP000055045">
    <property type="component" value="Unassembled WGS sequence"/>
</dbReference>
<dbReference type="AlphaFoldDB" id="A0A101MDW2"/>
<comment type="caution">
    <text evidence="1">The sequence shown here is derived from an EMBL/GenBank/DDBJ whole genome shotgun (WGS) entry which is preliminary data.</text>
</comment>
<accession>A0A101MDW2</accession>
<name>A0A101MDW2_PENFR</name>
<dbReference type="EMBL" id="LLXE01000271">
    <property type="protein sequence ID" value="KUM58615.1"/>
    <property type="molecule type" value="Genomic_DNA"/>
</dbReference>
<dbReference type="STRING" id="48697.A0A101MDW2"/>
<gene>
    <name evidence="1" type="ORF">ACN42_g8533</name>
</gene>
<protein>
    <submittedName>
        <fullName evidence="1">Uncharacterized protein</fullName>
    </submittedName>
</protein>